<sequence>MSGYKIVHKKSFISIDDKPITQTTQTTQTTQIIKISEDTFMVNINPILNDTDLNLASKSFLIASQIYKHIVHFSSIQILSITLTNDSIIVQISSENSSNHTNLFDSLSNIGIKNNIVVTFKEKDYIKNLTFKFEVNNRDNRSTSVGLNIINNITIDNNYIFDTNMKKLNKSNDTNKPNDVSKIGKIEKSEKSEKSEKANKHRKNDSCVIC</sequence>
<reference evidence="2" key="1">
    <citation type="submission" date="2018-10" db="EMBL/GenBank/DDBJ databases">
        <title>Hidden diversity of soil giant viruses.</title>
        <authorList>
            <person name="Schulz F."/>
            <person name="Alteio L."/>
            <person name="Goudeau D."/>
            <person name="Ryan E.M."/>
            <person name="Malmstrom R.R."/>
            <person name="Blanchard J."/>
            <person name="Woyke T."/>
        </authorList>
    </citation>
    <scope>NUCLEOTIDE SEQUENCE</scope>
    <source>
        <strain evidence="2">TEV1</strain>
    </source>
</reference>
<dbReference type="EMBL" id="MK071987">
    <property type="protein sequence ID" value="AYV76613.1"/>
    <property type="molecule type" value="Genomic_DNA"/>
</dbReference>
<evidence type="ECO:0000313" key="2">
    <source>
        <dbReference type="EMBL" id="AYV76613.1"/>
    </source>
</evidence>
<organism evidence="2">
    <name type="scientific">Terrestrivirus sp</name>
    <dbReference type="NCBI Taxonomy" id="2487775"/>
    <lineage>
        <taxon>Viruses</taxon>
        <taxon>Varidnaviria</taxon>
        <taxon>Bamfordvirae</taxon>
        <taxon>Nucleocytoviricota</taxon>
        <taxon>Megaviricetes</taxon>
        <taxon>Imitervirales</taxon>
        <taxon>Mimiviridae</taxon>
        <taxon>Klosneuvirinae</taxon>
    </lineage>
</organism>
<name>A0A3G4ZSP0_9VIRU</name>
<protein>
    <submittedName>
        <fullName evidence="2">Uncharacterized protein</fullName>
    </submittedName>
</protein>
<feature type="compositionally biased region" description="Basic and acidic residues" evidence="1">
    <location>
        <begin position="182"/>
        <end position="198"/>
    </location>
</feature>
<accession>A0A3G4ZSP0</accession>
<proteinExistence type="predicted"/>
<feature type="region of interest" description="Disordered" evidence="1">
    <location>
        <begin position="168"/>
        <end position="210"/>
    </location>
</feature>
<evidence type="ECO:0000256" key="1">
    <source>
        <dbReference type="SAM" id="MobiDB-lite"/>
    </source>
</evidence>
<gene>
    <name evidence="2" type="ORF">Terrestrivirus9_50</name>
</gene>